<dbReference type="RefSeq" id="WP_125672497.1">
    <property type="nucleotide sequence ID" value="NZ_RCOS01000151.1"/>
</dbReference>
<dbReference type="Proteomes" id="UP000277582">
    <property type="component" value="Unassembled WGS sequence"/>
</dbReference>
<comment type="caution">
    <text evidence="1">The sequence shown here is derived from an EMBL/GenBank/DDBJ whole genome shotgun (WGS) entry which is preliminary data.</text>
</comment>
<dbReference type="EMBL" id="RCOS01000151">
    <property type="protein sequence ID" value="RSN72484.1"/>
    <property type="molecule type" value="Genomic_DNA"/>
</dbReference>
<sequence length="161" mass="18387">MGEYGGEYWLIYAHSKNPKKCILGIKFPSIESRYYITLGGKRAFELYNHILSTLDNNGVRYYAEKRGNKRFLKLPWSTGLAVTVFLLAVYGKQKPLSYAHILDKMIHGGMPLMRYLTGMVELALDLTEYTKDYQRKQLVSHKSAKAISRAIGEIIAAIKTF</sequence>
<evidence type="ECO:0000313" key="1">
    <source>
        <dbReference type="EMBL" id="RSN72484.1"/>
    </source>
</evidence>
<keyword evidence="2" id="KW-1185">Reference proteome</keyword>
<evidence type="ECO:0000313" key="2">
    <source>
        <dbReference type="Proteomes" id="UP000277582"/>
    </source>
</evidence>
<organism evidence="1 2">
    <name type="scientific">Candidatus Methanodesulfokora washburnensis</name>
    <dbReference type="NCBI Taxonomy" id="2478471"/>
    <lineage>
        <taxon>Archaea</taxon>
        <taxon>Thermoproteota</taxon>
        <taxon>Candidatus Korarchaeia</taxon>
        <taxon>Candidatus Korarchaeia incertae sedis</taxon>
        <taxon>Candidatus Methanodesulfokora</taxon>
    </lineage>
</organism>
<reference evidence="1 2" key="1">
    <citation type="submission" date="2018-10" db="EMBL/GenBank/DDBJ databases">
        <title>Co-occurring genomic capacity for anaerobic methane metabolism and dissimilatory sulfite reduction discovered in the Korarchaeota.</title>
        <authorList>
            <person name="Mckay L.J."/>
            <person name="Dlakic M."/>
            <person name="Fields M.W."/>
            <person name="Delmont T.O."/>
            <person name="Eren A.M."/>
            <person name="Jay Z.J."/>
            <person name="Klingelsmith K.B."/>
            <person name="Rusch D.B."/>
            <person name="Inskeep W.P."/>
        </authorList>
    </citation>
    <scope>NUCLEOTIDE SEQUENCE [LARGE SCALE GENOMIC DNA]</scope>
    <source>
        <strain evidence="1 2">MDKW</strain>
    </source>
</reference>
<proteinExistence type="predicted"/>
<protein>
    <submittedName>
        <fullName evidence="1">Uncharacterized protein</fullName>
    </submittedName>
</protein>
<accession>A0A429GF46</accession>
<dbReference type="AlphaFoldDB" id="A0A429GF46"/>
<name>A0A429GF46_9CREN</name>
<gene>
    <name evidence="1" type="ORF">D6D85_13625</name>
</gene>